<dbReference type="Proteomes" id="UP000516696">
    <property type="component" value="Chromosome"/>
</dbReference>
<dbReference type="EMBL" id="CP050485">
    <property type="protein sequence ID" value="QOG26751.1"/>
    <property type="molecule type" value="Genomic_DNA"/>
</dbReference>
<feature type="compositionally biased region" description="Basic and acidic residues" evidence="1">
    <location>
        <begin position="145"/>
        <end position="165"/>
    </location>
</feature>
<dbReference type="PROSITE" id="PS50234">
    <property type="entry name" value="VWFA"/>
    <property type="match status" value="1"/>
</dbReference>
<dbReference type="InterPro" id="IPR002035">
    <property type="entry name" value="VWF_A"/>
</dbReference>
<feature type="compositionally biased region" description="Polar residues" evidence="1">
    <location>
        <begin position="251"/>
        <end position="269"/>
    </location>
</feature>
<evidence type="ECO:0000313" key="5">
    <source>
        <dbReference type="Proteomes" id="UP000516696"/>
    </source>
</evidence>
<feature type="region of interest" description="Disordered" evidence="1">
    <location>
        <begin position="145"/>
        <end position="218"/>
    </location>
</feature>
<dbReference type="InterPro" id="IPR013783">
    <property type="entry name" value="Ig-like_fold"/>
</dbReference>
<keyword evidence="2" id="KW-0472">Membrane</keyword>
<dbReference type="Pfam" id="PF00092">
    <property type="entry name" value="VWA"/>
    <property type="match status" value="1"/>
</dbReference>
<dbReference type="InterPro" id="IPR049319">
    <property type="entry name" value="GBS104-like_Ig"/>
</dbReference>
<dbReference type="InterPro" id="IPR036465">
    <property type="entry name" value="vWFA_dom_sf"/>
</dbReference>
<dbReference type="Gene3D" id="3.40.50.410">
    <property type="entry name" value="von Willebrand factor, type A domain"/>
    <property type="match status" value="1"/>
</dbReference>
<dbReference type="Pfam" id="PF21426">
    <property type="entry name" value="GBS104-like_Ig"/>
    <property type="match status" value="1"/>
</dbReference>
<evidence type="ECO:0000256" key="1">
    <source>
        <dbReference type="SAM" id="MobiDB-lite"/>
    </source>
</evidence>
<proteinExistence type="predicted"/>
<gene>
    <name evidence="4" type="ORF">EGM181_05520</name>
</gene>
<feature type="compositionally biased region" description="Basic and acidic residues" evidence="1">
    <location>
        <begin position="209"/>
        <end position="218"/>
    </location>
</feature>
<name>A0AAE7T025_ENTGA</name>
<keyword evidence="2" id="KW-1133">Transmembrane helix</keyword>
<dbReference type="Pfam" id="PF17802">
    <property type="entry name" value="SpaA"/>
    <property type="match status" value="3"/>
</dbReference>
<feature type="region of interest" description="Disordered" evidence="1">
    <location>
        <begin position="251"/>
        <end position="279"/>
    </location>
</feature>
<keyword evidence="2" id="KW-0812">Transmembrane</keyword>
<dbReference type="Gene3D" id="2.60.40.2110">
    <property type="match status" value="1"/>
</dbReference>
<sequence>MKINLLRKLWVLGAVFMLVSSYFTSIIVRAETINGAAILSAQIITDDSEQPQLLLDVALTNQTNEPIKKEIRMDHAKLKEVEEKQEGYGYQIKHNTLYLTIEPQLNQTIQLTLPVEKNSFLTEQAPELIYEGQIQKVSVVIPQATKEKPTDTQDNTSRAETDAVKETAATDTHSAESEESKSINPSNTNETLTENRETEGPEASEASEASERSTAADEVIKPFSLPSVASDPVFDRSHKAILPQYTTDASGTYPTASWQPTGNQNVRNHQGNKDGAAQWDGQTEWNGEPTNKTNSYIEYGGTGSQADYAIRKYAKETTTPGLFDVYLNIRGNVQKEIAPLDLVLVVDWSGSMNDNNRIGEVQKGVDRFVDTLAESGITDNIHMGYVGYSSDGYKNDSVAMGPFDSVKNAIKTITPSSTTGGTFTQKALRDAGNMLATPNGHKKVIVLLTDGVPTFSYQVSKVQTETNGSYYGTQFTTRQDQPGSTSRISNSYYAPDQRNTNKLINSTFIATIGEAMALKQRGIEIHGLGIQLQSDTNAGLSKQEVENKMRQMVSADENGDLYYESADHAPDISDYLARKAVQISGTVANGKVTDPIAEPFSYEPNTLTVKSVGSLQVQAMPTLSFEGNTVHSDEIYLGKEQEIQIHYQVRIQTESATFKPDFWYPMNGRTTFQPVATADEVVDFGVPSGKAPGVKLDFKKIWEEYDHDPSSRPENVIYEVTRKQVSDTTNWQTGYIKISQPSNDTGSLWERTSVTQLSKSADDAYAETLGLPKYNNRGQDFSYQTTRELAVPGYEQEKVDETTWKNTKQFQPLALKVIKNSSAGEKNLVGAVFELTGKNGRTTLIDNQDGSYSLPQNVRLQKGETYTLTEVQAPAGHERGKTTWQIEVTSEGIVTIDGDEVSTEEQVITLTVVNQFSELPIGIRKYTLQDGNEVNLSGATFSLQKKNSSDRYQTIATEKTTDSGVAHFILDQPGQYRMVEDSGPLGYDTIAGNYEFTVDKYGKIHYDGKNVDKQSKEWTLNHQNQLKAFDLTVHKKADDQTPLKGAEFRLTGPNTDIERSGEETDTFVFDQLQPGKYVLTETYTPEGYQGLKEPIEIVINEDGSVQIAGEEVADVLVAGEKNNQITLDVTNQAKVPLPETGGSGRLGIYLLAFSSIAIAGIYLYLQRLERRG</sequence>
<organism evidence="4 5">
    <name type="scientific">Enterococcus gallinarum</name>
    <dbReference type="NCBI Taxonomy" id="1353"/>
    <lineage>
        <taxon>Bacteria</taxon>
        <taxon>Bacillati</taxon>
        <taxon>Bacillota</taxon>
        <taxon>Bacilli</taxon>
        <taxon>Lactobacillales</taxon>
        <taxon>Enterococcaceae</taxon>
        <taxon>Enterococcus</taxon>
    </lineage>
</organism>
<dbReference type="SUPFAM" id="SSF53300">
    <property type="entry name" value="vWA-like"/>
    <property type="match status" value="1"/>
</dbReference>
<dbReference type="CDD" id="cd00198">
    <property type="entry name" value="vWFA"/>
    <property type="match status" value="1"/>
</dbReference>
<dbReference type="InterPro" id="IPR041033">
    <property type="entry name" value="SpaA_PFL_dom_1"/>
</dbReference>
<protein>
    <submittedName>
        <fullName evidence="4">VWA domain-containing protein</fullName>
    </submittedName>
</protein>
<feature type="transmembrane region" description="Helical" evidence="2">
    <location>
        <begin position="1146"/>
        <end position="1165"/>
    </location>
</feature>
<dbReference type="SUPFAM" id="SSF49478">
    <property type="entry name" value="Cna protein B-type domain"/>
    <property type="match status" value="1"/>
</dbReference>
<dbReference type="Gene3D" id="2.60.40.10">
    <property type="entry name" value="Immunoglobulins"/>
    <property type="match status" value="3"/>
</dbReference>
<feature type="region of interest" description="Disordered" evidence="1">
    <location>
        <begin position="473"/>
        <end position="493"/>
    </location>
</feature>
<dbReference type="AlphaFoldDB" id="A0AAE7T025"/>
<reference evidence="4 5" key="1">
    <citation type="submission" date="2020-03" db="EMBL/GenBank/DDBJ databases">
        <title>Characterization of ganglioside-mimicking enterococci.</title>
        <authorList>
            <person name="Patry R.T."/>
            <person name="Nothaft H."/>
            <person name="Bridger R."/>
            <person name="Shajahan A."/>
            <person name="Huynh S."/>
            <person name="Sanchez S."/>
            <person name="Azadi P."/>
            <person name="Cooper K."/>
            <person name="Miller W.G."/>
            <person name="Parker C.T."/>
            <person name="Wells L."/>
            <person name="Szymanski C.M."/>
        </authorList>
    </citation>
    <scope>NUCLEOTIDE SEQUENCE [LARGE SCALE GENOMIC DNA]</scope>
    <source>
        <strain evidence="4 5">EGM181</strain>
    </source>
</reference>
<feature type="domain" description="VWFA" evidence="3">
    <location>
        <begin position="341"/>
        <end position="580"/>
    </location>
</feature>
<evidence type="ECO:0000256" key="2">
    <source>
        <dbReference type="SAM" id="Phobius"/>
    </source>
</evidence>
<dbReference type="SMART" id="SM00327">
    <property type="entry name" value="VWA"/>
    <property type="match status" value="1"/>
</dbReference>
<accession>A0AAE7T025</accession>
<evidence type="ECO:0000313" key="4">
    <source>
        <dbReference type="EMBL" id="QOG26751.1"/>
    </source>
</evidence>
<evidence type="ECO:0000259" key="3">
    <source>
        <dbReference type="PROSITE" id="PS50234"/>
    </source>
</evidence>